<name>A0ABR6GIS6_9HYPH</name>
<keyword evidence="2" id="KW-1185">Reference proteome</keyword>
<dbReference type="Proteomes" id="UP000542811">
    <property type="component" value="Unassembled WGS sequence"/>
</dbReference>
<gene>
    <name evidence="1" type="ORF">FHS25_006728</name>
</gene>
<evidence type="ECO:0000313" key="2">
    <source>
        <dbReference type="Proteomes" id="UP000542811"/>
    </source>
</evidence>
<sequence length="100" mass="10997">MDEIFEQLLHLAEHTETLIAVYDSHDLLQYANSAFRSVYFIEPDETPLWPDLMRRISSSREAPSSGRAVSTNGCGRRSHAAARSAIALSRRTSTMAGGSG</sequence>
<comment type="caution">
    <text evidence="1">The sequence shown here is derived from an EMBL/GenBank/DDBJ whole genome shotgun (WGS) entry which is preliminary data.</text>
</comment>
<organism evidence="1 2">
    <name type="scientific">Rhizobium laguerreae</name>
    <dbReference type="NCBI Taxonomy" id="1076926"/>
    <lineage>
        <taxon>Bacteria</taxon>
        <taxon>Pseudomonadati</taxon>
        <taxon>Pseudomonadota</taxon>
        <taxon>Alphaproteobacteria</taxon>
        <taxon>Hyphomicrobiales</taxon>
        <taxon>Rhizobiaceae</taxon>
        <taxon>Rhizobium/Agrobacterium group</taxon>
        <taxon>Rhizobium</taxon>
    </lineage>
</organism>
<dbReference type="EMBL" id="JACHXX010000015">
    <property type="protein sequence ID" value="MBB3166212.1"/>
    <property type="molecule type" value="Genomic_DNA"/>
</dbReference>
<reference evidence="1 2" key="1">
    <citation type="submission" date="2020-08" db="EMBL/GenBank/DDBJ databases">
        <title>Genomic Encyclopedia of Type Strains, Phase III (KMG-III): the genomes of soil and plant-associated and newly described type strains.</title>
        <authorList>
            <person name="Whitman W."/>
        </authorList>
    </citation>
    <scope>NUCLEOTIDE SEQUENCE [LARGE SCALE GENOMIC DNA]</scope>
    <source>
        <strain evidence="1 2">CECT 8280</strain>
    </source>
</reference>
<evidence type="ECO:0000313" key="1">
    <source>
        <dbReference type="EMBL" id="MBB3166212.1"/>
    </source>
</evidence>
<protein>
    <recommendedName>
        <fullName evidence="3">PAS domain-containing protein</fullName>
    </recommendedName>
</protein>
<evidence type="ECO:0008006" key="3">
    <source>
        <dbReference type="Google" id="ProtNLM"/>
    </source>
</evidence>
<proteinExistence type="predicted"/>
<accession>A0ABR6GIS6</accession>